<protein>
    <submittedName>
        <fullName evidence="12">Uncharacterized protein</fullName>
    </submittedName>
</protein>
<evidence type="ECO:0000259" key="10">
    <source>
        <dbReference type="Pfam" id="PF01433"/>
    </source>
</evidence>
<reference evidence="12 13" key="1">
    <citation type="journal article" date="2023" name="Commun. Biol.">
        <title>Reorganization of the ancestral sex-determining regions during the evolution of trioecy in Pleodorina starrii.</title>
        <authorList>
            <person name="Takahashi K."/>
            <person name="Suzuki S."/>
            <person name="Kawai-Toyooka H."/>
            <person name="Yamamoto K."/>
            <person name="Hamaji T."/>
            <person name="Ootsuki R."/>
            <person name="Yamaguchi H."/>
            <person name="Kawachi M."/>
            <person name="Higashiyama T."/>
            <person name="Nozaki H."/>
        </authorList>
    </citation>
    <scope>NUCLEOTIDE SEQUENCE [LARGE SCALE GENOMIC DNA]</scope>
    <source>
        <strain evidence="12 13">NIES-4479</strain>
    </source>
</reference>
<feature type="region of interest" description="Disordered" evidence="8">
    <location>
        <begin position="859"/>
        <end position="1067"/>
    </location>
</feature>
<dbReference type="SUPFAM" id="SSF63737">
    <property type="entry name" value="Leukotriene A4 hydrolase N-terminal domain"/>
    <property type="match status" value="1"/>
</dbReference>
<evidence type="ECO:0000256" key="4">
    <source>
        <dbReference type="ARBA" id="ARBA00022723"/>
    </source>
</evidence>
<comment type="caution">
    <text evidence="12">The sequence shown here is derived from an EMBL/GenBank/DDBJ whole genome shotgun (WGS) entry which is preliminary data.</text>
</comment>
<dbReference type="GO" id="GO:0006508">
    <property type="term" value="P:proteolysis"/>
    <property type="evidence" value="ECO:0007669"/>
    <property type="project" value="UniProtKB-KW"/>
</dbReference>
<sequence length="1677" mass="167117">MAIFARRKVIYPYVNTLRPSASAGGYEPVGWGAASASGAAGGAASPSGGGGGYEAVSGGGGPGGDWYDTTAEKYVEMDETRLLATNGVSTAYKGGGHGGPMQRLSDCLAARWKIVLLAWLAMAVVGIVIALPVSLTTVGSVRSPPPPAPPLPPSPLPPSPPPSPLPPSPPPPEPLPPSPTPPSPGPPSPLPLAPAPPSPSPPAPSPPPPPASLRDLCTYNSSTLPPVRRVVPLSYALRLSLPNYDAFTAAAATTTTTTTAAGGGGGGASPPPSFNAVASLLVSVPSTSTSGTGTGTSCLVLNAAGLSINRVDVAQLISGVSAGSSSAGSGDGSSSGGSGTGSGSGGRRRGLQQQQQQQSVPQLVARCVCGCGDAAAAASPVCSGSTIRAASDQSIVLDLADLVLGPGDTWNITLTYTGSVMPSSKGVGLFASDPWVADGGATSTSTSSQAGVLLTTQFEGSYARHLLPCFDEPSYKATFNVSVELPSNLTALSSMPPLSETAAATPDRKLITFQTTPLMPVYALAIAAGDLRNRTSNIAVLNGTSNMTVSVWGPASLDLDLDLAGRGATSLAIAQAAYSYYSSYTGLALPLPKLDLLVVPGKAYAMENWGLLTFDTDRFLVPSSSRGGASARDLFQAADVVCHEMAHQWFGNWVTCQDWDNLALNEGVASYIEYDCVAAVLQYLQDLESYSVAAAGGAAGAVPPALPTYSPGPALPLAEPLRRLVLPPLGAPPGTHEGVVGRARWADEDPRVGVPLAASAAGVLVYSKAASILDAAAGLAGRDGIRAALQELLKAPYLYGTATMQNLVDLIAPRIVAAQGGGGGGGGGSSSAVLGDAAAVAAGLMSWFTTPGLALVSAADATPPAPPPPPSPAPSPSPPPSPTPPSPTPLFPPSPTPLMPPLVPAFAGASSPPAPPSPGPPSSPNPPSTPPPSPAPSVPPPSAPPPSAPPPSAPPPSASPPSPPPPDAPPPSPPPPSPPPPNVPPPTTPADSSGGNTNRRLRRLMSTAGLGSTRRILQTDPSPPSPEPPSPSPPSPAPPSPAPPSPGPPSPMPPAPPPPPPVETSVLQLSHQRLCGWGLWPEADVCSSGSTGNFTARPPALQCPGAPSATTTAGPSSANLSSWWLPVAVSGAAGSGGSGSQLLLLPPNTSATAVKFPLSPSQPSDSWVLRRPDFTGLYVSSYGAPSATAAVPHLTSLLSSIKSSTYGLGAAAAAATAAARLSAVQDAQAVLQDALLAAFSLQAATAKVTATTTNTTTTSGDAAGAAAAALPLLLPRGSVPGVTSSAAVDNNSSEALPAVLAAIDAALTSPLSKTGAGLYALVQPTLMALEHLQGLLATANKNSAATATCNSDLRRWVLSRLGPLAAAVYSGTIKADTLTDRFLLRLAQSNVVTEAALLGDAGARDFACNLAANISAVSADWLPAALAVPLGAPGGCNVTATPFAPSPDAAFGATLTAAIGATDPEVLTTRLLALSYASTAPLRSRLVAVLQAGLLLAANSSAGNVSSLGDAVRPLSAPLAREILGRLVGTAQRDVFLQGAAAASAGANTQQQQPQQQQAVNEILTEALAADSAANAGPALISAIAGNDPTQALSLLEGTVGRSLTTRDQMSSLGGALCGGSATYTGSLTPADLAISRSRILGRAQSRLQWIDNFLGPFCDFLKSDTAAGSSSSSSSG</sequence>
<proteinExistence type="inferred from homology"/>
<gene>
    <name evidence="12" type="primary">PLESTB001219</name>
    <name evidence="12" type="ORF">PLESTB_000758700</name>
</gene>
<evidence type="ECO:0000256" key="3">
    <source>
        <dbReference type="ARBA" id="ARBA00022670"/>
    </source>
</evidence>
<evidence type="ECO:0000256" key="7">
    <source>
        <dbReference type="ARBA" id="ARBA00023049"/>
    </source>
</evidence>
<keyword evidence="9" id="KW-0472">Membrane</keyword>
<feature type="region of interest" description="Disordered" evidence="8">
    <location>
        <begin position="323"/>
        <end position="357"/>
    </location>
</feature>
<evidence type="ECO:0000256" key="6">
    <source>
        <dbReference type="ARBA" id="ARBA00022833"/>
    </source>
</evidence>
<feature type="transmembrane region" description="Helical" evidence="9">
    <location>
        <begin position="114"/>
        <end position="135"/>
    </location>
</feature>
<comment type="similarity">
    <text evidence="2">Belongs to the peptidase M1 family.</text>
</comment>
<feature type="compositionally biased region" description="Pro residues" evidence="8">
    <location>
        <begin position="143"/>
        <end position="211"/>
    </location>
</feature>
<evidence type="ECO:0000313" key="12">
    <source>
        <dbReference type="EMBL" id="GLC53521.1"/>
    </source>
</evidence>
<dbReference type="InterPro" id="IPR042097">
    <property type="entry name" value="Aminopeptidase_N-like_N_sf"/>
</dbReference>
<evidence type="ECO:0000256" key="9">
    <source>
        <dbReference type="SAM" id="Phobius"/>
    </source>
</evidence>
<dbReference type="SUPFAM" id="SSF55486">
    <property type="entry name" value="Metalloproteases ('zincins'), catalytic domain"/>
    <property type="match status" value="1"/>
</dbReference>
<dbReference type="GO" id="GO:0005737">
    <property type="term" value="C:cytoplasm"/>
    <property type="evidence" value="ECO:0007669"/>
    <property type="project" value="TreeGrafter"/>
</dbReference>
<feature type="compositionally biased region" description="Pro residues" evidence="8">
    <location>
        <begin position="863"/>
        <end position="903"/>
    </location>
</feature>
<dbReference type="InterPro" id="IPR014782">
    <property type="entry name" value="Peptidase_M1_dom"/>
</dbReference>
<dbReference type="PRINTS" id="PR00756">
    <property type="entry name" value="ALADIPTASE"/>
</dbReference>
<dbReference type="Proteomes" id="UP001165080">
    <property type="component" value="Unassembled WGS sequence"/>
</dbReference>
<dbReference type="InterPro" id="IPR050344">
    <property type="entry name" value="Peptidase_M1_aminopeptidases"/>
</dbReference>
<organism evidence="12 13">
    <name type="scientific">Pleodorina starrii</name>
    <dbReference type="NCBI Taxonomy" id="330485"/>
    <lineage>
        <taxon>Eukaryota</taxon>
        <taxon>Viridiplantae</taxon>
        <taxon>Chlorophyta</taxon>
        <taxon>core chlorophytes</taxon>
        <taxon>Chlorophyceae</taxon>
        <taxon>CS clade</taxon>
        <taxon>Chlamydomonadales</taxon>
        <taxon>Volvocaceae</taxon>
        <taxon>Pleodorina</taxon>
    </lineage>
</organism>
<dbReference type="EMBL" id="BRXU01000008">
    <property type="protein sequence ID" value="GLC53521.1"/>
    <property type="molecule type" value="Genomic_DNA"/>
</dbReference>
<dbReference type="GO" id="GO:0005615">
    <property type="term" value="C:extracellular space"/>
    <property type="evidence" value="ECO:0007669"/>
    <property type="project" value="TreeGrafter"/>
</dbReference>
<dbReference type="InterPro" id="IPR045357">
    <property type="entry name" value="Aminopeptidase_N-like_N"/>
</dbReference>
<dbReference type="PANTHER" id="PTHR11533">
    <property type="entry name" value="PROTEASE M1 ZINC METALLOPROTEASE"/>
    <property type="match status" value="1"/>
</dbReference>
<keyword evidence="5" id="KW-0378">Hydrolase</keyword>
<dbReference type="Pfam" id="PF17900">
    <property type="entry name" value="Peptidase_M1_N"/>
    <property type="match status" value="1"/>
</dbReference>
<comment type="cofactor">
    <cofactor evidence="1">
        <name>Zn(2+)</name>
        <dbReference type="ChEBI" id="CHEBI:29105"/>
    </cofactor>
</comment>
<feature type="region of interest" description="Disordered" evidence="8">
    <location>
        <begin position="138"/>
        <end position="217"/>
    </location>
</feature>
<feature type="compositionally biased region" description="Gly residues" evidence="8">
    <location>
        <begin position="329"/>
        <end position="345"/>
    </location>
</feature>
<keyword evidence="7" id="KW-0482">Metalloprotease</keyword>
<feature type="domain" description="Aminopeptidase N-like N-terminal" evidence="11">
    <location>
        <begin position="395"/>
        <end position="522"/>
    </location>
</feature>
<dbReference type="InterPro" id="IPR027268">
    <property type="entry name" value="Peptidase_M4/M1_CTD_sf"/>
</dbReference>
<keyword evidence="4" id="KW-0479">Metal-binding</keyword>
<evidence type="ECO:0000256" key="2">
    <source>
        <dbReference type="ARBA" id="ARBA00010136"/>
    </source>
</evidence>
<evidence type="ECO:0000259" key="11">
    <source>
        <dbReference type="Pfam" id="PF17900"/>
    </source>
</evidence>
<name>A0A9W6F2S0_9CHLO</name>
<keyword evidence="9" id="KW-0812">Transmembrane</keyword>
<dbReference type="Pfam" id="PF01433">
    <property type="entry name" value="Peptidase_M1"/>
    <property type="match status" value="1"/>
</dbReference>
<evidence type="ECO:0000256" key="5">
    <source>
        <dbReference type="ARBA" id="ARBA00022801"/>
    </source>
</evidence>
<accession>A0A9W6F2S0</accession>
<dbReference type="Gene3D" id="1.10.390.10">
    <property type="entry name" value="Neutral Protease Domain 2"/>
    <property type="match status" value="1"/>
</dbReference>
<keyword evidence="3" id="KW-0645">Protease</keyword>
<dbReference type="GO" id="GO:0042277">
    <property type="term" value="F:peptide binding"/>
    <property type="evidence" value="ECO:0007669"/>
    <property type="project" value="TreeGrafter"/>
</dbReference>
<dbReference type="GO" id="GO:0070006">
    <property type="term" value="F:metalloaminopeptidase activity"/>
    <property type="evidence" value="ECO:0007669"/>
    <property type="project" value="TreeGrafter"/>
</dbReference>
<feature type="compositionally biased region" description="Pro residues" evidence="8">
    <location>
        <begin position="1021"/>
        <end position="1062"/>
    </location>
</feature>
<dbReference type="PANTHER" id="PTHR11533:SF299">
    <property type="entry name" value="AMINOPEPTIDASE"/>
    <property type="match status" value="1"/>
</dbReference>
<dbReference type="GO" id="GO:0008270">
    <property type="term" value="F:zinc ion binding"/>
    <property type="evidence" value="ECO:0007669"/>
    <property type="project" value="InterPro"/>
</dbReference>
<evidence type="ECO:0000313" key="13">
    <source>
        <dbReference type="Proteomes" id="UP001165080"/>
    </source>
</evidence>
<evidence type="ECO:0000256" key="8">
    <source>
        <dbReference type="SAM" id="MobiDB-lite"/>
    </source>
</evidence>
<dbReference type="GO" id="GO:0016020">
    <property type="term" value="C:membrane"/>
    <property type="evidence" value="ECO:0007669"/>
    <property type="project" value="TreeGrafter"/>
</dbReference>
<evidence type="ECO:0000256" key="1">
    <source>
        <dbReference type="ARBA" id="ARBA00001947"/>
    </source>
</evidence>
<feature type="compositionally biased region" description="Pro residues" evidence="8">
    <location>
        <begin position="912"/>
        <end position="988"/>
    </location>
</feature>
<dbReference type="GO" id="GO:0043171">
    <property type="term" value="P:peptide catabolic process"/>
    <property type="evidence" value="ECO:0007669"/>
    <property type="project" value="TreeGrafter"/>
</dbReference>
<dbReference type="Gene3D" id="2.60.40.1730">
    <property type="entry name" value="tricorn interacting facor f3 domain"/>
    <property type="match status" value="1"/>
</dbReference>
<feature type="domain" description="Peptidase M1 membrane alanine aminopeptidase" evidence="10">
    <location>
        <begin position="571"/>
        <end position="688"/>
    </location>
</feature>
<keyword evidence="13" id="KW-1185">Reference proteome</keyword>
<dbReference type="InterPro" id="IPR001930">
    <property type="entry name" value="Peptidase_M1"/>
</dbReference>
<keyword evidence="9" id="KW-1133">Transmembrane helix</keyword>
<keyword evidence="6" id="KW-0862">Zinc</keyword>